<organism evidence="1">
    <name type="scientific">marine sediment metagenome</name>
    <dbReference type="NCBI Taxonomy" id="412755"/>
    <lineage>
        <taxon>unclassified sequences</taxon>
        <taxon>metagenomes</taxon>
        <taxon>ecological metagenomes</taxon>
    </lineage>
</organism>
<proteinExistence type="predicted"/>
<accession>A0A0F9S5D6</accession>
<protein>
    <submittedName>
        <fullName evidence="1">Uncharacterized protein</fullName>
    </submittedName>
</protein>
<dbReference type="EMBL" id="LAZR01000568">
    <property type="protein sequence ID" value="KKN64085.1"/>
    <property type="molecule type" value="Genomic_DNA"/>
</dbReference>
<name>A0A0F9S5D6_9ZZZZ</name>
<gene>
    <name evidence="1" type="ORF">LCGC14_0495120</name>
</gene>
<sequence length="52" mass="6159">MNPAEFMLIKLARAMKAENRDEINTTTFLMFSLAIHLDKEKGEEYDDIRIKR</sequence>
<evidence type="ECO:0000313" key="1">
    <source>
        <dbReference type="EMBL" id="KKN64085.1"/>
    </source>
</evidence>
<dbReference type="AlphaFoldDB" id="A0A0F9S5D6"/>
<comment type="caution">
    <text evidence="1">The sequence shown here is derived from an EMBL/GenBank/DDBJ whole genome shotgun (WGS) entry which is preliminary data.</text>
</comment>
<reference evidence="1" key="1">
    <citation type="journal article" date="2015" name="Nature">
        <title>Complex archaea that bridge the gap between prokaryotes and eukaryotes.</title>
        <authorList>
            <person name="Spang A."/>
            <person name="Saw J.H."/>
            <person name="Jorgensen S.L."/>
            <person name="Zaremba-Niedzwiedzka K."/>
            <person name="Martijn J."/>
            <person name="Lind A.E."/>
            <person name="van Eijk R."/>
            <person name="Schleper C."/>
            <person name="Guy L."/>
            <person name="Ettema T.J."/>
        </authorList>
    </citation>
    <scope>NUCLEOTIDE SEQUENCE</scope>
</reference>